<name>A0A8H4MPA0_ASPFM</name>
<proteinExistence type="predicted"/>
<evidence type="ECO:0000313" key="2">
    <source>
        <dbReference type="EMBL" id="KAH1909201.1"/>
    </source>
</evidence>
<dbReference type="OMA" id="PRPMSWH"/>
<feature type="region of interest" description="Disordered" evidence="1">
    <location>
        <begin position="41"/>
        <end position="69"/>
    </location>
</feature>
<dbReference type="EMBL" id="JAIBSC010000014">
    <property type="protein sequence ID" value="KAH1909201.1"/>
    <property type="molecule type" value="Genomic_DNA"/>
</dbReference>
<reference evidence="2" key="1">
    <citation type="submission" date="2021-08" db="EMBL/GenBank/DDBJ databases">
        <title>Global Aspergillus fumigatus from environmental and clinical sources.</title>
        <authorList>
            <person name="Barber A."/>
            <person name="Sae-Ong T."/>
        </authorList>
    </citation>
    <scope>NUCLEOTIDE SEQUENCE</scope>
    <source>
        <strain evidence="2">NRZ-2016-071</strain>
    </source>
</reference>
<evidence type="ECO:0000313" key="3">
    <source>
        <dbReference type="Proteomes" id="UP000813423"/>
    </source>
</evidence>
<sequence>MADCWQSQASVAGPYWISPGNQPCLRTSTFRDLMYAFPRPKHTSRVMKPRSAGNSPSSAAKRRATTSHTSPMYRQLPLQSYQAQIQAALAASAMRRTRQPRPMSWHPASMRSTGYSTPQYLPSTTTSENLAGSGLCASSSNTVPVTYQGEDILPVYPASDAAMFSSLSGMEDPTIMQQQYILQTNGSQAEPVTWDASVSSLSAMALPMSEGWSFDMMSMNSSIPGADVAGSNYESAPSSGPPTPFLPIQQFDEPEAVEEKPEDELVGMGLYSHPDTSLNASLTGLSGKGLKLEETFTPSPDDEAENQDADGEDDDSQETAEKQASNSADLHQPQLELQTHAQPVKSAQNMLNKSFFFEDDGGLDQDGDGGVTTQQFFGLENQPCMNYAYGWI</sequence>
<comment type="caution">
    <text evidence="2">The sequence shown here is derived from an EMBL/GenBank/DDBJ whole genome shotgun (WGS) entry which is preliminary data.</text>
</comment>
<feature type="compositionally biased region" description="Polar residues" evidence="1">
    <location>
        <begin position="322"/>
        <end position="332"/>
    </location>
</feature>
<dbReference type="Proteomes" id="UP000813423">
    <property type="component" value="Unassembled WGS sequence"/>
</dbReference>
<dbReference type="AlphaFoldDB" id="A0A8H4MPA0"/>
<organism evidence="2 3">
    <name type="scientific">Aspergillus fumigatus</name>
    <name type="common">Neosartorya fumigata</name>
    <dbReference type="NCBI Taxonomy" id="746128"/>
    <lineage>
        <taxon>Eukaryota</taxon>
        <taxon>Fungi</taxon>
        <taxon>Dikarya</taxon>
        <taxon>Ascomycota</taxon>
        <taxon>Pezizomycotina</taxon>
        <taxon>Eurotiomycetes</taxon>
        <taxon>Eurotiomycetidae</taxon>
        <taxon>Eurotiales</taxon>
        <taxon>Aspergillaceae</taxon>
        <taxon>Aspergillus</taxon>
        <taxon>Aspergillus subgen. Fumigati</taxon>
    </lineage>
</organism>
<feature type="compositionally biased region" description="Acidic residues" evidence="1">
    <location>
        <begin position="300"/>
        <end position="318"/>
    </location>
</feature>
<protein>
    <submittedName>
        <fullName evidence="2">Uncharacterized protein</fullName>
    </submittedName>
</protein>
<feature type="region of interest" description="Disordered" evidence="1">
    <location>
        <begin position="291"/>
        <end position="332"/>
    </location>
</feature>
<accession>A0A8H4MPA0</accession>
<evidence type="ECO:0000256" key="1">
    <source>
        <dbReference type="SAM" id="MobiDB-lite"/>
    </source>
</evidence>
<gene>
    <name evidence="2" type="ORF">KXV57_001833</name>
</gene>